<reference evidence="7 8" key="1">
    <citation type="submission" date="2021-10" db="EMBL/GenBank/DDBJ databases">
        <title>Streptomyces sp. strain SMC 277, a novel streptomycete isolated from soil.</title>
        <authorList>
            <person name="Chanama M."/>
        </authorList>
    </citation>
    <scope>NUCLEOTIDE SEQUENCE [LARGE SCALE GENOMIC DNA]</scope>
    <source>
        <strain evidence="7 8">SMC 277</strain>
    </source>
</reference>
<dbReference type="Proteomes" id="UP001199054">
    <property type="component" value="Unassembled WGS sequence"/>
</dbReference>
<dbReference type="InterPro" id="IPR036318">
    <property type="entry name" value="FAD-bd_PCMH-like_sf"/>
</dbReference>
<dbReference type="InterPro" id="IPR016166">
    <property type="entry name" value="FAD-bd_PCMH"/>
</dbReference>
<keyword evidence="4" id="KW-0274">FAD</keyword>
<dbReference type="InterPro" id="IPR016169">
    <property type="entry name" value="FAD-bd_PCMH_sub2"/>
</dbReference>
<keyword evidence="3" id="KW-0285">Flavoprotein</keyword>
<feature type="domain" description="FAD-binding PCMH-type" evidence="6">
    <location>
        <begin position="40"/>
        <end position="208"/>
    </location>
</feature>
<dbReference type="Gene3D" id="3.40.462.20">
    <property type="match status" value="1"/>
</dbReference>
<comment type="caution">
    <text evidence="7">The sequence shown here is derived from an EMBL/GenBank/DDBJ whole genome shotgun (WGS) entry which is preliminary data.</text>
</comment>
<comment type="similarity">
    <text evidence="2">Belongs to the oxygen-dependent FAD-linked oxidoreductase family.</text>
</comment>
<organism evidence="7 8">
    <name type="scientific">Streptomyces antimicrobicus</name>
    <dbReference type="NCBI Taxonomy" id="2883108"/>
    <lineage>
        <taxon>Bacteria</taxon>
        <taxon>Bacillati</taxon>
        <taxon>Actinomycetota</taxon>
        <taxon>Actinomycetes</taxon>
        <taxon>Kitasatosporales</taxon>
        <taxon>Streptomycetaceae</taxon>
        <taxon>Streptomyces</taxon>
    </lineage>
</organism>
<keyword evidence="8" id="KW-1185">Reference proteome</keyword>
<dbReference type="RefSeq" id="WP_226727463.1">
    <property type="nucleotide sequence ID" value="NZ_JAJAUY010000047.1"/>
</dbReference>
<evidence type="ECO:0000256" key="3">
    <source>
        <dbReference type="ARBA" id="ARBA00022630"/>
    </source>
</evidence>
<evidence type="ECO:0000259" key="6">
    <source>
        <dbReference type="PROSITE" id="PS51387"/>
    </source>
</evidence>
<evidence type="ECO:0000256" key="2">
    <source>
        <dbReference type="ARBA" id="ARBA00005466"/>
    </source>
</evidence>
<name>A0ABS8B7J4_9ACTN</name>
<dbReference type="Gene3D" id="3.30.465.10">
    <property type="match status" value="1"/>
</dbReference>
<dbReference type="InterPro" id="IPR050416">
    <property type="entry name" value="FAD-linked_Oxidoreductase"/>
</dbReference>
<keyword evidence="5" id="KW-0560">Oxidoreductase</keyword>
<dbReference type="EMBL" id="JAJAUY010000047">
    <property type="protein sequence ID" value="MCB5180589.1"/>
    <property type="molecule type" value="Genomic_DNA"/>
</dbReference>
<dbReference type="SUPFAM" id="SSF56176">
    <property type="entry name" value="FAD-binding/transporter-associated domain-like"/>
    <property type="match status" value="1"/>
</dbReference>
<dbReference type="Pfam" id="PF01565">
    <property type="entry name" value="FAD_binding_4"/>
    <property type="match status" value="1"/>
</dbReference>
<dbReference type="InterPro" id="IPR006094">
    <property type="entry name" value="Oxid_FAD_bind_N"/>
</dbReference>
<dbReference type="PROSITE" id="PS51387">
    <property type="entry name" value="FAD_PCMH"/>
    <property type="match status" value="1"/>
</dbReference>
<sequence length="460" mass="49015">MSGDPAHIDVTELVKKVTGPVRTPGQEGYEEELTQFQAGYRHAPAVVVGAAAAEDVRAAVTWASEHGLPVAVQSTGHGVTVLDRGGLVITTKRLDTVTVDPDARTARIGAGARWEQVVERTAPHGLAPLSGSAGHVGVVGYTLAGGLGLLAREFGYAADLVKAVEVVTADGRLREVTAESDPDLFWALRGGRENFGVVTALEVELLPVAKVYGGGMYFDAGQAQQVLEHFAAWTRTAPETVTASLGMIEYPPIPVFPEPLRGRHVVHVRFATTDLAAGPELVRPWREFGAEIIHEHLGELDYPEVGSIYAEPTFSHAYDGNAVLLSELDPAVLDAVRTLAGPGAPVPCIVDLRHLGGALARQPKVPNAVPYREAEYILRVLSGSDDAPAEAIRSAHAALDAAVRPWTLGRSLNFVYGERPADAFADELWDPATRSRLAELKAVYDPANLFRTNLNIAPAG</sequence>
<protein>
    <submittedName>
        <fullName evidence="7">FAD-binding oxidoreductase</fullName>
    </submittedName>
</protein>
<comment type="cofactor">
    <cofactor evidence="1">
        <name>FAD</name>
        <dbReference type="ChEBI" id="CHEBI:57692"/>
    </cofactor>
</comment>
<evidence type="ECO:0000313" key="8">
    <source>
        <dbReference type="Proteomes" id="UP001199054"/>
    </source>
</evidence>
<dbReference type="PANTHER" id="PTHR42973">
    <property type="entry name" value="BINDING OXIDOREDUCTASE, PUTATIVE (AFU_ORTHOLOGUE AFUA_1G17690)-RELATED"/>
    <property type="match status" value="1"/>
</dbReference>
<evidence type="ECO:0000256" key="1">
    <source>
        <dbReference type="ARBA" id="ARBA00001974"/>
    </source>
</evidence>
<dbReference type="InterPro" id="IPR012951">
    <property type="entry name" value="BBE"/>
</dbReference>
<dbReference type="PROSITE" id="PS00862">
    <property type="entry name" value="OX2_COVAL_FAD"/>
    <property type="match status" value="1"/>
</dbReference>
<evidence type="ECO:0000313" key="7">
    <source>
        <dbReference type="EMBL" id="MCB5180589.1"/>
    </source>
</evidence>
<proteinExistence type="inferred from homology"/>
<dbReference type="PANTHER" id="PTHR42973:SF39">
    <property type="entry name" value="FAD-BINDING PCMH-TYPE DOMAIN-CONTAINING PROTEIN"/>
    <property type="match status" value="1"/>
</dbReference>
<dbReference type="Pfam" id="PF08031">
    <property type="entry name" value="BBE"/>
    <property type="match status" value="1"/>
</dbReference>
<evidence type="ECO:0000256" key="4">
    <source>
        <dbReference type="ARBA" id="ARBA00022827"/>
    </source>
</evidence>
<dbReference type="InterPro" id="IPR006093">
    <property type="entry name" value="Oxy_OxRdtase_FAD_BS"/>
</dbReference>
<accession>A0ABS8B7J4</accession>
<evidence type="ECO:0000256" key="5">
    <source>
        <dbReference type="ARBA" id="ARBA00023002"/>
    </source>
</evidence>
<dbReference type="InterPro" id="IPR016167">
    <property type="entry name" value="FAD-bd_PCMH_sub1"/>
</dbReference>
<dbReference type="Gene3D" id="3.30.43.10">
    <property type="entry name" value="Uridine Diphospho-n-acetylenolpyruvylglucosamine Reductase, domain 2"/>
    <property type="match status" value="1"/>
</dbReference>
<gene>
    <name evidence="7" type="ORF">LG632_14505</name>
</gene>